<keyword evidence="2" id="KW-1185">Reference proteome</keyword>
<name>A0ABM8Y286_9BURK</name>
<proteinExistence type="predicted"/>
<sequence length="84" mass="9557">MRELQTPGADGILGHIESRHIAKAVALLPAAATATQEHLDVEVDTEAYGKVRFFAERTTIRHRRRSHFFWSVYRAEPIRSNDAL</sequence>
<evidence type="ECO:0000313" key="2">
    <source>
        <dbReference type="Proteomes" id="UP000706525"/>
    </source>
</evidence>
<gene>
    <name evidence="1" type="ORF">LMG32289_06665</name>
</gene>
<reference evidence="1 2" key="1">
    <citation type="submission" date="2021-08" db="EMBL/GenBank/DDBJ databases">
        <authorList>
            <person name="Peeters C."/>
        </authorList>
    </citation>
    <scope>NUCLEOTIDE SEQUENCE [LARGE SCALE GENOMIC DNA]</scope>
    <source>
        <strain evidence="1 2">LMG 32289</strain>
    </source>
</reference>
<dbReference type="EMBL" id="CAJZAG010000021">
    <property type="protein sequence ID" value="CAG9186861.1"/>
    <property type="molecule type" value="Genomic_DNA"/>
</dbReference>
<evidence type="ECO:0000313" key="1">
    <source>
        <dbReference type="EMBL" id="CAG9186861.1"/>
    </source>
</evidence>
<protein>
    <submittedName>
        <fullName evidence="1">Uncharacterized protein</fullName>
    </submittedName>
</protein>
<dbReference type="Proteomes" id="UP000706525">
    <property type="component" value="Unassembled WGS sequence"/>
</dbReference>
<organism evidence="1 2">
    <name type="scientific">Cupriavidus pampae</name>
    <dbReference type="NCBI Taxonomy" id="659251"/>
    <lineage>
        <taxon>Bacteria</taxon>
        <taxon>Pseudomonadati</taxon>
        <taxon>Pseudomonadota</taxon>
        <taxon>Betaproteobacteria</taxon>
        <taxon>Burkholderiales</taxon>
        <taxon>Burkholderiaceae</taxon>
        <taxon>Cupriavidus</taxon>
    </lineage>
</organism>
<comment type="caution">
    <text evidence="1">The sequence shown here is derived from an EMBL/GenBank/DDBJ whole genome shotgun (WGS) entry which is preliminary data.</text>
</comment>
<accession>A0ABM8Y286</accession>
<dbReference type="RefSeq" id="WP_223995826.1">
    <property type="nucleotide sequence ID" value="NZ_CAJZAG010000021.1"/>
</dbReference>